<dbReference type="InterPro" id="IPR006143">
    <property type="entry name" value="RND_pump_MFP"/>
</dbReference>
<evidence type="ECO:0000259" key="5">
    <source>
        <dbReference type="Pfam" id="PF25967"/>
    </source>
</evidence>
<evidence type="ECO:0000313" key="6">
    <source>
        <dbReference type="EMBL" id="OAM30846.1"/>
    </source>
</evidence>
<proteinExistence type="inferred from homology"/>
<comment type="caution">
    <text evidence="6">The sequence shown here is derived from an EMBL/GenBank/DDBJ whole genome shotgun (WGS) entry which is preliminary data.</text>
</comment>
<feature type="chain" id="PRO_5008396474" evidence="3">
    <location>
        <begin position="25"/>
        <end position="373"/>
    </location>
</feature>
<evidence type="ECO:0000256" key="2">
    <source>
        <dbReference type="SAM" id="Coils"/>
    </source>
</evidence>
<dbReference type="AlphaFoldDB" id="A0A1A9S2E5"/>
<organism evidence="6 7">
    <name type="scientific">Eikenella longinqua</name>
    <dbReference type="NCBI Taxonomy" id="1795827"/>
    <lineage>
        <taxon>Bacteria</taxon>
        <taxon>Pseudomonadati</taxon>
        <taxon>Pseudomonadota</taxon>
        <taxon>Betaproteobacteria</taxon>
        <taxon>Neisseriales</taxon>
        <taxon>Neisseriaceae</taxon>
        <taxon>Eikenella</taxon>
    </lineage>
</organism>
<dbReference type="Proteomes" id="UP000077885">
    <property type="component" value="Unassembled WGS sequence"/>
</dbReference>
<keyword evidence="2" id="KW-0175">Coiled coil</keyword>
<dbReference type="Gene3D" id="2.40.50.100">
    <property type="match status" value="1"/>
</dbReference>
<dbReference type="PANTHER" id="PTHR30469:SF15">
    <property type="entry name" value="HLYD FAMILY OF SECRETION PROTEINS"/>
    <property type="match status" value="1"/>
</dbReference>
<protein>
    <submittedName>
        <fullName evidence="6">Uncharacterized protein</fullName>
    </submittedName>
</protein>
<dbReference type="RefSeq" id="WP_067590527.1">
    <property type="nucleotide sequence ID" value="NZ_LXSL01000012.1"/>
</dbReference>
<dbReference type="NCBIfam" id="TIGR01730">
    <property type="entry name" value="RND_mfp"/>
    <property type="match status" value="1"/>
</dbReference>
<comment type="similarity">
    <text evidence="1">Belongs to the membrane fusion protein (MFP) (TC 8.A.1) family.</text>
</comment>
<feature type="domain" description="Multidrug resistance protein MdtA-like alpha-helical hairpin" evidence="4">
    <location>
        <begin position="108"/>
        <end position="175"/>
    </location>
</feature>
<keyword evidence="7" id="KW-1185">Reference proteome</keyword>
<dbReference type="GO" id="GO:0015562">
    <property type="term" value="F:efflux transmembrane transporter activity"/>
    <property type="evidence" value="ECO:0007669"/>
    <property type="project" value="TreeGrafter"/>
</dbReference>
<dbReference type="Gene3D" id="1.10.287.470">
    <property type="entry name" value="Helix hairpin bin"/>
    <property type="match status" value="1"/>
</dbReference>
<feature type="domain" description="Multidrug resistance protein MdtA-like C-terminal permuted SH3" evidence="5">
    <location>
        <begin position="301"/>
        <end position="352"/>
    </location>
</feature>
<keyword evidence="3" id="KW-0732">Signal</keyword>
<dbReference type="Gene3D" id="2.40.30.170">
    <property type="match status" value="1"/>
</dbReference>
<feature type="signal peptide" evidence="3">
    <location>
        <begin position="1"/>
        <end position="24"/>
    </location>
</feature>
<dbReference type="OrthoDB" id="9806939at2"/>
<dbReference type="SUPFAM" id="SSF111369">
    <property type="entry name" value="HlyD-like secretion proteins"/>
    <property type="match status" value="1"/>
</dbReference>
<sequence>MRGKRIILLGLCCMVLAGCGKSNGDDTAQAAPMKINVVQMRQGGQEQTLLLSGRVVAKEDVAVGTPLQGLQVLSVKADVGERVERGQVLAVLEHSAVQSQLAQNEAALKRARANLASQQAAWREAAATLNRYQALADGDAVSRMELDQQRAKAQTAKAAVQAAQAEIAQMQAQLSDSRYQRQKAQVIAPVGGVITSRAVEAGTLTGGNALFHIAQNGVLEVQAEAGAEDLERLSLGLEAEITADNRNIGKGSIRLIQPEIDSISRVAKIRISTEGVLDSTIGSYVQVAVRLPARLVNGSLPFSAIGFDDEGKTFVKIVDMQGEVHIRHVEIGAVYRDSVEIVSGLKAGERVVRQAGAFVEAGDVVEPVLQGEK</sequence>
<gene>
    <name evidence="6" type="ORF">A7P95_02265</name>
</gene>
<evidence type="ECO:0000259" key="4">
    <source>
        <dbReference type="Pfam" id="PF25876"/>
    </source>
</evidence>
<dbReference type="STRING" id="1795827.A7P95_02265"/>
<dbReference type="GO" id="GO:1990281">
    <property type="term" value="C:efflux pump complex"/>
    <property type="evidence" value="ECO:0007669"/>
    <property type="project" value="TreeGrafter"/>
</dbReference>
<accession>A0A1A9S2E5</accession>
<evidence type="ECO:0000313" key="7">
    <source>
        <dbReference type="Proteomes" id="UP000077885"/>
    </source>
</evidence>
<dbReference type="PANTHER" id="PTHR30469">
    <property type="entry name" value="MULTIDRUG RESISTANCE PROTEIN MDTA"/>
    <property type="match status" value="1"/>
</dbReference>
<dbReference type="Pfam" id="PF25967">
    <property type="entry name" value="RND-MFP_C"/>
    <property type="match status" value="1"/>
</dbReference>
<feature type="coiled-coil region" evidence="2">
    <location>
        <begin position="146"/>
        <end position="180"/>
    </location>
</feature>
<evidence type="ECO:0000256" key="3">
    <source>
        <dbReference type="SAM" id="SignalP"/>
    </source>
</evidence>
<reference evidence="7" key="1">
    <citation type="submission" date="2016-05" db="EMBL/GenBank/DDBJ databases">
        <title>Draft genome of Corynebacterium afermentans subsp. afermentans LCDC 88199T.</title>
        <authorList>
            <person name="Bernier A.-M."/>
            <person name="Bernard K."/>
        </authorList>
    </citation>
    <scope>NUCLEOTIDE SEQUENCE [LARGE SCALE GENOMIC DNA]</scope>
    <source>
        <strain evidence="7">NML02-A-017</strain>
    </source>
</reference>
<dbReference type="InterPro" id="IPR058624">
    <property type="entry name" value="MdtA-like_HH"/>
</dbReference>
<name>A0A1A9S2E5_9NEIS</name>
<evidence type="ECO:0000256" key="1">
    <source>
        <dbReference type="ARBA" id="ARBA00009477"/>
    </source>
</evidence>
<dbReference type="Gene3D" id="2.40.420.20">
    <property type="match status" value="1"/>
</dbReference>
<dbReference type="EMBL" id="LXSL01000012">
    <property type="protein sequence ID" value="OAM30846.1"/>
    <property type="molecule type" value="Genomic_DNA"/>
</dbReference>
<dbReference type="Pfam" id="PF25876">
    <property type="entry name" value="HH_MFP_RND"/>
    <property type="match status" value="1"/>
</dbReference>
<dbReference type="PROSITE" id="PS51257">
    <property type="entry name" value="PROKAR_LIPOPROTEIN"/>
    <property type="match status" value="1"/>
</dbReference>
<dbReference type="InterPro" id="IPR058627">
    <property type="entry name" value="MdtA-like_C"/>
</dbReference>